<feature type="transmembrane region" description="Helical" evidence="1">
    <location>
        <begin position="218"/>
        <end position="238"/>
    </location>
</feature>
<proteinExistence type="predicted"/>
<feature type="transmembrane region" description="Helical" evidence="1">
    <location>
        <begin position="245"/>
        <end position="265"/>
    </location>
</feature>
<keyword evidence="1" id="KW-0472">Membrane</keyword>
<accession>A0ABU9T5S3</accession>
<feature type="transmembrane region" description="Helical" evidence="1">
    <location>
        <begin position="70"/>
        <end position="90"/>
    </location>
</feature>
<dbReference type="InterPro" id="IPR014550">
    <property type="entry name" value="UCP028704_OpgC"/>
</dbReference>
<dbReference type="RefSeq" id="WP_342847971.1">
    <property type="nucleotide sequence ID" value="NZ_JBBMQO010000003.1"/>
</dbReference>
<evidence type="ECO:0000256" key="1">
    <source>
        <dbReference type="SAM" id="Phobius"/>
    </source>
</evidence>
<feature type="transmembrane region" description="Helical" evidence="1">
    <location>
        <begin position="369"/>
        <end position="388"/>
    </location>
</feature>
<dbReference type="PANTHER" id="PTHR38592:SF3">
    <property type="entry name" value="BLL4819 PROTEIN"/>
    <property type="match status" value="1"/>
</dbReference>
<evidence type="ECO:0000313" key="3">
    <source>
        <dbReference type="Proteomes" id="UP001477870"/>
    </source>
</evidence>
<comment type="caution">
    <text evidence="2">The sequence shown here is derived from an EMBL/GenBank/DDBJ whole genome shotgun (WGS) entry which is preliminary data.</text>
</comment>
<name>A0ABU9T5S3_9HYPH</name>
<protein>
    <submittedName>
        <fullName evidence="2">OpgC domain-containing protein</fullName>
    </submittedName>
</protein>
<feature type="transmembrane region" description="Helical" evidence="1">
    <location>
        <begin position="161"/>
        <end position="181"/>
    </location>
</feature>
<keyword evidence="1" id="KW-1133">Transmembrane helix</keyword>
<keyword evidence="3" id="KW-1185">Reference proteome</keyword>
<dbReference type="Pfam" id="PF10129">
    <property type="entry name" value="OpgC_C"/>
    <property type="match status" value="1"/>
</dbReference>
<dbReference type="EMBL" id="JBBMQO010000003">
    <property type="protein sequence ID" value="MEM5501481.1"/>
    <property type="molecule type" value="Genomic_DNA"/>
</dbReference>
<feature type="transmembrane region" description="Helical" evidence="1">
    <location>
        <begin position="34"/>
        <end position="50"/>
    </location>
</feature>
<dbReference type="Proteomes" id="UP001477870">
    <property type="component" value="Unassembled WGS sequence"/>
</dbReference>
<organism evidence="2 3">
    <name type="scientific">Ahrensia kielensis</name>
    <dbReference type="NCBI Taxonomy" id="76980"/>
    <lineage>
        <taxon>Bacteria</taxon>
        <taxon>Pseudomonadati</taxon>
        <taxon>Pseudomonadota</taxon>
        <taxon>Alphaproteobacteria</taxon>
        <taxon>Hyphomicrobiales</taxon>
        <taxon>Ahrensiaceae</taxon>
        <taxon>Ahrensia</taxon>
    </lineage>
</organism>
<feature type="transmembrane region" description="Helical" evidence="1">
    <location>
        <begin position="304"/>
        <end position="321"/>
    </location>
</feature>
<keyword evidence="1" id="KW-0812">Transmembrane</keyword>
<evidence type="ECO:0000313" key="2">
    <source>
        <dbReference type="EMBL" id="MEM5501481.1"/>
    </source>
</evidence>
<sequence length="393" mass="43530">MPNSSNLAAAAKSNIGTEAGIVANTKTKRDLRLDFFRGLALCMIFINHLPNNFYEIFTNRNFGFSDSAEGFVLMSGMAAGIAYGAVFARVSLWRAFAKVWGRAWQLYQTHLVITVLAIGIVAAGAVLFGIIDPLFKNNLKALWGTPLKTIVGFVSLGHQMGYVNILPMYMVLLLGTPFFILIGRKHPYFLALLSLAGWALSAHFRINLPAYPNEGGWFFNPLCWQLLFVLGLLTGLHLRDGKRFIPFNWPLVIICSAYLLMSLVWKEWSVLSKLGNNTLRDLNQLGFPYWITSFDKTFLSLPRLLHILSLAYVISVIPLVSAMCKTKFAAPIVLFGQYGLAIFATGTVLDITFQVIKNGGKVDFVLDTILIGGGFIVLYLVAFTKNALAVRAK</sequence>
<feature type="transmembrane region" description="Helical" evidence="1">
    <location>
        <begin position="111"/>
        <end position="131"/>
    </location>
</feature>
<dbReference type="PANTHER" id="PTHR38592">
    <property type="entry name" value="BLL4819 PROTEIN"/>
    <property type="match status" value="1"/>
</dbReference>
<feature type="transmembrane region" description="Helical" evidence="1">
    <location>
        <begin position="328"/>
        <end position="349"/>
    </location>
</feature>
<reference evidence="2 3" key="1">
    <citation type="submission" date="2024-03" db="EMBL/GenBank/DDBJ databases">
        <title>Community enrichment and isolation of bacterial strains for fucoidan degradation.</title>
        <authorList>
            <person name="Sichert A."/>
        </authorList>
    </citation>
    <scope>NUCLEOTIDE SEQUENCE [LARGE SCALE GENOMIC DNA]</scope>
    <source>
        <strain evidence="2 3">AS62</strain>
    </source>
</reference>
<dbReference type="PIRSF" id="PIRSF028704">
    <property type="entry name" value="UPC028704"/>
    <property type="match status" value="1"/>
</dbReference>
<gene>
    <name evidence="2" type="ORF">WNY59_07755</name>
</gene>
<feature type="transmembrane region" description="Helical" evidence="1">
    <location>
        <begin position="188"/>
        <end position="206"/>
    </location>
</feature>